<gene>
    <name evidence="14" type="ORF">JFN87_17190</name>
</gene>
<keyword evidence="5 11" id="KW-0119">Carbohydrate metabolism</keyword>
<protein>
    <recommendedName>
        <fullName evidence="11">Glucanase</fullName>
        <ecNumber evidence="11">3.2.1.-</ecNumber>
    </recommendedName>
</protein>
<evidence type="ECO:0000256" key="3">
    <source>
        <dbReference type="ARBA" id="ARBA00023001"/>
    </source>
</evidence>
<dbReference type="PROSITE" id="PS51173">
    <property type="entry name" value="CBM2"/>
    <property type="match status" value="1"/>
</dbReference>
<keyword evidence="7 11" id="KW-0624">Polysaccharide degradation</keyword>
<evidence type="ECO:0000256" key="8">
    <source>
        <dbReference type="PIRSR" id="PIRSR001100-1"/>
    </source>
</evidence>
<feature type="active site" evidence="10">
    <location>
        <position position="244"/>
    </location>
</feature>
<feature type="chain" id="PRO_5038163482" description="Glucanase" evidence="11">
    <location>
        <begin position="33"/>
        <end position="577"/>
    </location>
</feature>
<dbReference type="Pfam" id="PF00553">
    <property type="entry name" value="CBM_2"/>
    <property type="match status" value="1"/>
</dbReference>
<dbReference type="PROSITE" id="PS00655">
    <property type="entry name" value="GLYCOSYL_HYDROL_F6_1"/>
    <property type="match status" value="1"/>
</dbReference>
<dbReference type="EC" id="3.2.1.-" evidence="11"/>
<proteinExistence type="inferred from homology"/>
<evidence type="ECO:0000256" key="4">
    <source>
        <dbReference type="ARBA" id="ARBA00023157"/>
    </source>
</evidence>
<dbReference type="SUPFAM" id="SSF49384">
    <property type="entry name" value="Carbohydrate-binding domain"/>
    <property type="match status" value="1"/>
</dbReference>
<evidence type="ECO:0000256" key="11">
    <source>
        <dbReference type="RuleBase" id="RU361186"/>
    </source>
</evidence>
<keyword evidence="1 11" id="KW-0732">Signal</keyword>
<name>A0A940MDW0_9ACTN</name>
<feature type="binding site" evidence="9">
    <location>
        <position position="482"/>
    </location>
    <ligand>
        <name>substrate</name>
    </ligand>
</feature>
<evidence type="ECO:0000256" key="1">
    <source>
        <dbReference type="ARBA" id="ARBA00022729"/>
    </source>
</evidence>
<dbReference type="PROSITE" id="PS51257">
    <property type="entry name" value="PROKAR_LIPOPROTEIN"/>
    <property type="match status" value="1"/>
</dbReference>
<feature type="binding site" evidence="9">
    <location>
        <position position="199"/>
    </location>
    <ligand>
        <name>substrate</name>
    </ligand>
</feature>
<feature type="binding site" evidence="9">
    <location>
        <position position="344"/>
    </location>
    <ligand>
        <name>substrate</name>
    </ligand>
</feature>
<feature type="signal peptide" evidence="11">
    <location>
        <begin position="1"/>
        <end position="32"/>
    </location>
</feature>
<dbReference type="RefSeq" id="WP_209340967.1">
    <property type="nucleotide sequence ID" value="NZ_JAGIQL010000065.1"/>
</dbReference>
<accession>A0A940MDW0</accession>
<reference evidence="14" key="1">
    <citation type="submission" date="2021-03" db="EMBL/GenBank/DDBJ databases">
        <title>Whole genome sequence of Streptomyces bomunensis MMS17-BM035.</title>
        <authorList>
            <person name="Lee J.H."/>
        </authorList>
    </citation>
    <scope>NUCLEOTIDE SEQUENCE</scope>
    <source>
        <strain evidence="14">MMS17-BM035</strain>
    </source>
</reference>
<dbReference type="InterPro" id="IPR001919">
    <property type="entry name" value="CBD2"/>
</dbReference>
<keyword evidence="4" id="KW-1015">Disulfide bond</keyword>
<comment type="similarity">
    <text evidence="11">Belongs to the glycosyl hydrolase family 6.</text>
</comment>
<feature type="binding site" evidence="9">
    <location>
        <position position="347"/>
    </location>
    <ligand>
        <name>substrate</name>
    </ligand>
</feature>
<evidence type="ECO:0000256" key="12">
    <source>
        <dbReference type="SAM" id="MobiDB-lite"/>
    </source>
</evidence>
<feature type="domain" description="CBM2" evidence="13">
    <location>
        <begin position="30"/>
        <end position="139"/>
    </location>
</feature>
<dbReference type="PRINTS" id="PR00733">
    <property type="entry name" value="GLHYDRLASE6"/>
</dbReference>
<evidence type="ECO:0000256" key="5">
    <source>
        <dbReference type="ARBA" id="ARBA00023277"/>
    </source>
</evidence>
<dbReference type="AlphaFoldDB" id="A0A940MDW0"/>
<dbReference type="PANTHER" id="PTHR34876">
    <property type="match status" value="1"/>
</dbReference>
<dbReference type="InterPro" id="IPR001524">
    <property type="entry name" value="Glyco_hydro_6_CS"/>
</dbReference>
<dbReference type="GO" id="GO:0030247">
    <property type="term" value="F:polysaccharide binding"/>
    <property type="evidence" value="ECO:0007669"/>
    <property type="project" value="UniProtKB-UniRule"/>
</dbReference>
<dbReference type="InterPro" id="IPR008965">
    <property type="entry name" value="CBM2/CBM3_carb-bd_dom_sf"/>
</dbReference>
<evidence type="ECO:0000256" key="2">
    <source>
        <dbReference type="ARBA" id="ARBA00022801"/>
    </source>
</evidence>
<evidence type="ECO:0000256" key="7">
    <source>
        <dbReference type="ARBA" id="ARBA00023326"/>
    </source>
</evidence>
<feature type="binding site" evidence="9">
    <location>
        <position position="509"/>
    </location>
    <ligand>
        <name>substrate</name>
    </ligand>
</feature>
<evidence type="ECO:0000256" key="6">
    <source>
        <dbReference type="ARBA" id="ARBA00023295"/>
    </source>
</evidence>
<feature type="binding site" evidence="9">
    <location>
        <position position="384"/>
    </location>
    <ligand>
        <name>substrate</name>
    </ligand>
</feature>
<feature type="region of interest" description="Disordered" evidence="12">
    <location>
        <begin position="140"/>
        <end position="167"/>
    </location>
</feature>
<dbReference type="Pfam" id="PF01341">
    <property type="entry name" value="Glyco_hydro_6"/>
    <property type="match status" value="1"/>
</dbReference>
<feature type="compositionally biased region" description="Gly residues" evidence="12">
    <location>
        <begin position="141"/>
        <end position="156"/>
    </location>
</feature>
<evidence type="ECO:0000313" key="15">
    <source>
        <dbReference type="Proteomes" id="UP000670475"/>
    </source>
</evidence>
<keyword evidence="6 11" id="KW-0326">Glycosidase</keyword>
<dbReference type="InterPro" id="IPR016288">
    <property type="entry name" value="Beta_cellobiohydrolase"/>
</dbReference>
<feature type="binding site" evidence="9">
    <location>
        <position position="513"/>
    </location>
    <ligand>
        <name>substrate</name>
    </ligand>
</feature>
<evidence type="ECO:0000259" key="13">
    <source>
        <dbReference type="PROSITE" id="PS51173"/>
    </source>
</evidence>
<dbReference type="InterPro" id="IPR012291">
    <property type="entry name" value="CBM2_carb-bd_dom_sf"/>
</dbReference>
<evidence type="ECO:0000256" key="10">
    <source>
        <dbReference type="PROSITE-ProRule" id="PRU10056"/>
    </source>
</evidence>
<dbReference type="GO" id="GO:0004553">
    <property type="term" value="F:hydrolase activity, hydrolyzing O-glycosyl compounds"/>
    <property type="evidence" value="ECO:0007669"/>
    <property type="project" value="InterPro"/>
</dbReference>
<feature type="active site" description="Proton donor" evidence="8">
    <location>
        <position position="291"/>
    </location>
</feature>
<dbReference type="Gene3D" id="3.20.20.40">
    <property type="entry name" value="1, 4-beta cellobiohydrolase"/>
    <property type="match status" value="1"/>
</dbReference>
<dbReference type="SMART" id="SM00637">
    <property type="entry name" value="CBD_II"/>
    <property type="match status" value="1"/>
</dbReference>
<dbReference type="EMBL" id="JAGIQL010000065">
    <property type="protein sequence ID" value="MBP0459227.1"/>
    <property type="molecule type" value="Genomic_DNA"/>
</dbReference>
<evidence type="ECO:0000256" key="9">
    <source>
        <dbReference type="PIRSR" id="PIRSR001100-2"/>
    </source>
</evidence>
<dbReference type="InterPro" id="IPR036434">
    <property type="entry name" value="Beta_cellobiohydrolase_sf"/>
</dbReference>
<feature type="active site" description="Proton acceptor" evidence="8">
    <location>
        <position position="515"/>
    </location>
</feature>
<keyword evidence="2 11" id="KW-0378">Hydrolase</keyword>
<dbReference type="GO" id="GO:0030245">
    <property type="term" value="P:cellulose catabolic process"/>
    <property type="evidence" value="ECO:0007669"/>
    <property type="project" value="UniProtKB-KW"/>
</dbReference>
<keyword evidence="3 11" id="KW-0136">Cellulose degradation</keyword>
<dbReference type="PIRSF" id="PIRSF001100">
    <property type="entry name" value="Beta_cellobiohydrolase"/>
    <property type="match status" value="1"/>
</dbReference>
<organism evidence="14 15">
    <name type="scientific">Streptomyces montanisoli</name>
    <dbReference type="NCBI Taxonomy" id="2798581"/>
    <lineage>
        <taxon>Bacteria</taxon>
        <taxon>Bacillati</taxon>
        <taxon>Actinomycetota</taxon>
        <taxon>Actinomycetes</taxon>
        <taxon>Kitasatosporales</taxon>
        <taxon>Streptomycetaceae</taxon>
        <taxon>Streptomyces</taxon>
    </lineage>
</organism>
<dbReference type="PANTHER" id="PTHR34876:SF4">
    <property type="entry name" value="1,4-BETA-D-GLUCAN CELLOBIOHYDROLASE C-RELATED"/>
    <property type="match status" value="1"/>
</dbReference>
<sequence>MNRKRSAVFAALTLVAGSSCMALGAAPASAGAASVPCTVDYQIQNQWPTGFTAAVTVTNNGAAKSNWSLKWSYAGDQKVTGGWSARIQQSGAAVTATNESYNGSLATGGSVGFGFQGTYSGANAVPTTFTLDGVTCNVDDGSGGDGGDGGDGGGGTTDPSGRVDNPYADAKVYVNPEWSAHAAAEPGGSRVSDEPTAVWLDSIGTIAGVDGAMGLRDHLDAALTQKGSGELVVQLVIYDLPGRDCAALASNGELGPTEIDAYETQYIDPIASILADPKYAGLRISTIVEPDSLPNLVTNAGGTDTTTEACTTMKSNGNYEKGVSYALEKLGAIPNVYNYIDAAHHGWLGWDTNLNPAVQEFHKVATTNGASVNDVAGFIVNTANYSATTEPYVKVTDSVNGQTVRQAKWVDWNNYVDEQSYAQALRGKLVAAGFNSGTGMLIDTSRNGWGGSARPAGAGPTTSVDDYVDGGRIDRRIHVGNWCNQSGAGLGARPTAAPAAGIDAYVWAKPPGESDGASSAVPNDEGKGFDRMCDPTYGGNARNGNNPTGALPDAPLAGHWFSAQFQQLMKNAYPPLS</sequence>
<keyword evidence="15" id="KW-1185">Reference proteome</keyword>
<dbReference type="SUPFAM" id="SSF51989">
    <property type="entry name" value="Glycosyl hydrolases family 6, cellulases"/>
    <property type="match status" value="1"/>
</dbReference>
<comment type="caution">
    <text evidence="14">The sequence shown here is derived from an EMBL/GenBank/DDBJ whole genome shotgun (WGS) entry which is preliminary data.</text>
</comment>
<dbReference type="Gene3D" id="2.60.40.290">
    <property type="match status" value="1"/>
</dbReference>
<feature type="binding site" evidence="9">
    <location>
        <position position="201"/>
    </location>
    <ligand>
        <name>substrate</name>
    </ligand>
</feature>
<dbReference type="Proteomes" id="UP000670475">
    <property type="component" value="Unassembled WGS sequence"/>
</dbReference>
<evidence type="ECO:0000313" key="14">
    <source>
        <dbReference type="EMBL" id="MBP0459227.1"/>
    </source>
</evidence>